<dbReference type="PRINTS" id="PR00405">
    <property type="entry name" value="REVINTRACTNG"/>
</dbReference>
<evidence type="ECO:0000256" key="1">
    <source>
        <dbReference type="ARBA" id="ARBA00022468"/>
    </source>
</evidence>
<comment type="caution">
    <text evidence="8">The sequence shown here is derived from an EMBL/GenBank/DDBJ whole genome shotgun (WGS) entry which is preliminary data.</text>
</comment>
<dbReference type="PANTHER" id="PTHR46395">
    <property type="entry name" value="ADP-RIBOSYLATION FACTOR GTPASE-ACTIVATING PROTEIN 1"/>
    <property type="match status" value="1"/>
</dbReference>
<feature type="region of interest" description="Disordered" evidence="6">
    <location>
        <begin position="123"/>
        <end position="209"/>
    </location>
</feature>
<keyword evidence="9" id="KW-1185">Reference proteome</keyword>
<dbReference type="PANTHER" id="PTHR46395:SF1">
    <property type="entry name" value="ADP-RIBOSYLATION FACTOR GTPASE-ACTIVATING PROTEIN 1"/>
    <property type="match status" value="1"/>
</dbReference>
<proteinExistence type="predicted"/>
<evidence type="ECO:0000256" key="3">
    <source>
        <dbReference type="ARBA" id="ARBA00022771"/>
    </source>
</evidence>
<evidence type="ECO:0000256" key="4">
    <source>
        <dbReference type="ARBA" id="ARBA00022833"/>
    </source>
</evidence>
<feature type="region of interest" description="Disordered" evidence="6">
    <location>
        <begin position="301"/>
        <end position="340"/>
    </location>
</feature>
<organism evidence="8 9">
    <name type="scientific">Myxozyma melibiosi</name>
    <dbReference type="NCBI Taxonomy" id="54550"/>
    <lineage>
        <taxon>Eukaryota</taxon>
        <taxon>Fungi</taxon>
        <taxon>Dikarya</taxon>
        <taxon>Ascomycota</taxon>
        <taxon>Saccharomycotina</taxon>
        <taxon>Lipomycetes</taxon>
        <taxon>Lipomycetales</taxon>
        <taxon>Lipomycetaceae</taxon>
        <taxon>Myxozyma</taxon>
    </lineage>
</organism>
<dbReference type="Proteomes" id="UP001498771">
    <property type="component" value="Unassembled WGS sequence"/>
</dbReference>
<dbReference type="EMBL" id="JBBJBU010000004">
    <property type="protein sequence ID" value="KAK7205698.1"/>
    <property type="molecule type" value="Genomic_DNA"/>
</dbReference>
<evidence type="ECO:0000259" key="7">
    <source>
        <dbReference type="PROSITE" id="PS50115"/>
    </source>
</evidence>
<dbReference type="Gene3D" id="1.10.220.150">
    <property type="entry name" value="Arf GTPase activating protein"/>
    <property type="match status" value="1"/>
</dbReference>
<dbReference type="GeneID" id="90035130"/>
<gene>
    <name evidence="8" type="ORF">BZA70DRAFT_138440</name>
</gene>
<dbReference type="InterPro" id="IPR001164">
    <property type="entry name" value="ArfGAP_dom"/>
</dbReference>
<feature type="compositionally biased region" description="Low complexity" evidence="6">
    <location>
        <begin position="136"/>
        <end position="162"/>
    </location>
</feature>
<feature type="region of interest" description="Disordered" evidence="6">
    <location>
        <begin position="352"/>
        <end position="411"/>
    </location>
</feature>
<evidence type="ECO:0000313" key="9">
    <source>
        <dbReference type="Proteomes" id="UP001498771"/>
    </source>
</evidence>
<evidence type="ECO:0000256" key="6">
    <source>
        <dbReference type="SAM" id="MobiDB-lite"/>
    </source>
</evidence>
<dbReference type="RefSeq" id="XP_064768731.1">
    <property type="nucleotide sequence ID" value="XM_064909618.1"/>
</dbReference>
<evidence type="ECO:0000256" key="2">
    <source>
        <dbReference type="ARBA" id="ARBA00022723"/>
    </source>
</evidence>
<dbReference type="SMART" id="SM00105">
    <property type="entry name" value="ArfGap"/>
    <property type="match status" value="1"/>
</dbReference>
<evidence type="ECO:0000313" key="8">
    <source>
        <dbReference type="EMBL" id="KAK7205698.1"/>
    </source>
</evidence>
<dbReference type="PROSITE" id="PS50115">
    <property type="entry name" value="ARFGAP"/>
    <property type="match status" value="1"/>
</dbReference>
<feature type="domain" description="Arf-GAP" evidence="7">
    <location>
        <begin position="12"/>
        <end position="125"/>
    </location>
</feature>
<feature type="compositionally biased region" description="Low complexity" evidence="6">
    <location>
        <begin position="371"/>
        <end position="392"/>
    </location>
</feature>
<accession>A0ABR1F9C2</accession>
<dbReference type="Pfam" id="PF01412">
    <property type="entry name" value="ArfGap"/>
    <property type="match status" value="1"/>
</dbReference>
<keyword evidence="1" id="KW-0343">GTPase activation</keyword>
<feature type="compositionally biased region" description="Basic and acidic residues" evidence="6">
    <location>
        <begin position="123"/>
        <end position="132"/>
    </location>
</feature>
<protein>
    <submittedName>
        <fullName evidence="8">Zn finger-containing GTPase activating protein for ARF</fullName>
    </submittedName>
</protein>
<reference evidence="8 9" key="1">
    <citation type="submission" date="2024-03" db="EMBL/GenBank/DDBJ databases">
        <title>Genome-scale model development and genomic sequencing of the oleaginous clade Lipomyces.</title>
        <authorList>
            <consortium name="Lawrence Berkeley National Laboratory"/>
            <person name="Czajka J.J."/>
            <person name="Han Y."/>
            <person name="Kim J."/>
            <person name="Mondo S.J."/>
            <person name="Hofstad B.A."/>
            <person name="Robles A."/>
            <person name="Haridas S."/>
            <person name="Riley R."/>
            <person name="LaButti K."/>
            <person name="Pangilinan J."/>
            <person name="Andreopoulos W."/>
            <person name="Lipzen A."/>
            <person name="Yan J."/>
            <person name="Wang M."/>
            <person name="Ng V."/>
            <person name="Grigoriev I.V."/>
            <person name="Spatafora J.W."/>
            <person name="Magnuson J.K."/>
            <person name="Baker S.E."/>
            <person name="Pomraning K.R."/>
        </authorList>
    </citation>
    <scope>NUCLEOTIDE SEQUENCE [LARGE SCALE GENOMIC DNA]</scope>
    <source>
        <strain evidence="8 9">Phaff 52-87</strain>
    </source>
</reference>
<keyword evidence="4" id="KW-0862">Zinc</keyword>
<dbReference type="CDD" id="cd08830">
    <property type="entry name" value="ArfGap_ArfGap1"/>
    <property type="match status" value="1"/>
</dbReference>
<keyword evidence="2" id="KW-0479">Metal-binding</keyword>
<keyword evidence="3 5" id="KW-0863">Zinc-finger</keyword>
<evidence type="ECO:0000256" key="5">
    <source>
        <dbReference type="PROSITE-ProRule" id="PRU00288"/>
    </source>
</evidence>
<sequence>MPDWSVDPDNRRRLMELMKENKTCFDCGAPSPQWASPKFGIFICLDCAGLHRGLGVHISFIRSITMDQFKPEEMKRMEMGGNARAKEFFDAEGYNDGMSIKEKYNSTFAEDYKDKLTATVEGREWVRSDRPPPSRTPSRTASPALSSTSSTSQQASSLPPSQKVRNEAYFSRLGQDNLNRPDHVPPSQGGKYAGFGNTPPPDMSSSSAQLSVDDFTRDPLGSLTKGFGFLSKNLNQVTETYIKPNLNQVTETYIKPNVKNLADSDLGSNARKAMMQFGQKMQETGRYGVETFQTFTSEQRAAMNQSGGGGSGSSGRYSRVANSSDAAEGPGGPRFTSLFDDLGIGDDADIEEAFGIPKPGKKTQLDGLGGSAASKSAKMSGFGSSYGTSSGSANPNAGKKNDDDNWGDGWE</sequence>
<dbReference type="SUPFAM" id="SSF57863">
    <property type="entry name" value="ArfGap/RecO-like zinc finger"/>
    <property type="match status" value="1"/>
</dbReference>
<dbReference type="InterPro" id="IPR037278">
    <property type="entry name" value="ARFGAP/RecO"/>
</dbReference>
<dbReference type="InterPro" id="IPR038508">
    <property type="entry name" value="ArfGAP_dom_sf"/>
</dbReference>
<name>A0ABR1F9C2_9ASCO</name>